<dbReference type="Proteomes" id="UP000070501">
    <property type="component" value="Unassembled WGS sequence"/>
</dbReference>
<accession>A0A136IMA4</accession>
<dbReference type="EMBL" id="KQ964271">
    <property type="protein sequence ID" value="KXJ86035.1"/>
    <property type="molecule type" value="Genomic_DNA"/>
</dbReference>
<dbReference type="AlphaFoldDB" id="A0A136IMA4"/>
<feature type="non-terminal residue" evidence="1">
    <location>
        <position position="214"/>
    </location>
</feature>
<evidence type="ECO:0000313" key="2">
    <source>
        <dbReference type="Proteomes" id="UP000070501"/>
    </source>
</evidence>
<reference evidence="2" key="1">
    <citation type="submission" date="2016-02" db="EMBL/GenBank/DDBJ databases">
        <title>Draft genome sequence of Microdochium bolleyi, a fungal endophyte of beachgrass.</title>
        <authorList>
            <consortium name="DOE Joint Genome Institute"/>
            <person name="David A.S."/>
            <person name="May G."/>
            <person name="Haridas S."/>
            <person name="Lim J."/>
            <person name="Wang M."/>
            <person name="Labutti K."/>
            <person name="Lipzen A."/>
            <person name="Barry K."/>
            <person name="Grigoriev I.V."/>
        </authorList>
    </citation>
    <scope>NUCLEOTIDE SEQUENCE [LARGE SCALE GENOMIC DNA]</scope>
    <source>
        <strain evidence="2">J235TASD1</strain>
    </source>
</reference>
<organism evidence="1 2">
    <name type="scientific">Microdochium bolleyi</name>
    <dbReference type="NCBI Taxonomy" id="196109"/>
    <lineage>
        <taxon>Eukaryota</taxon>
        <taxon>Fungi</taxon>
        <taxon>Dikarya</taxon>
        <taxon>Ascomycota</taxon>
        <taxon>Pezizomycotina</taxon>
        <taxon>Sordariomycetes</taxon>
        <taxon>Xylariomycetidae</taxon>
        <taxon>Xylariales</taxon>
        <taxon>Microdochiaceae</taxon>
        <taxon>Microdochium</taxon>
    </lineage>
</organism>
<name>A0A136IMA4_9PEZI</name>
<sequence>MRWASSDPRALEWESYDADDGNHNIGRERVRFLTTPVVATTGPRMRMMATQPGAWRHRLFALEYGTGAVLQGVYTRLPGPLADEPSQRELHEAWLRPWAHEAPGSYGWRSLGGSFAWRPTVSVWTSPAPKNGTGSTECTDVYAVTAGRVLMKQSFWQPGGGGPMIRTDNWIEVGKGFVGEVGLAVNFRKKGKGPGQVHAAAIKDGEYQHAVSSH</sequence>
<dbReference type="InParanoid" id="A0A136IMA4"/>
<keyword evidence="2" id="KW-1185">Reference proteome</keyword>
<protein>
    <submittedName>
        <fullName evidence="1">Uncharacterized protein</fullName>
    </submittedName>
</protein>
<proteinExistence type="predicted"/>
<evidence type="ECO:0000313" key="1">
    <source>
        <dbReference type="EMBL" id="KXJ86035.1"/>
    </source>
</evidence>
<gene>
    <name evidence="1" type="ORF">Micbo1qcDRAFT_168855</name>
</gene>